<proteinExistence type="predicted"/>
<reference evidence="2" key="1">
    <citation type="journal article" date="2019" name="Int. J. Syst. Evol. Microbiol.">
        <title>The Global Catalogue of Microorganisms (GCM) 10K type strain sequencing project: providing services to taxonomists for standard genome sequencing and annotation.</title>
        <authorList>
            <consortium name="The Broad Institute Genomics Platform"/>
            <consortium name="The Broad Institute Genome Sequencing Center for Infectious Disease"/>
            <person name="Wu L."/>
            <person name="Ma J."/>
        </authorList>
    </citation>
    <scope>NUCLEOTIDE SEQUENCE [LARGE SCALE GENOMIC DNA]</scope>
    <source>
        <strain evidence="2">JCM 17906</strain>
    </source>
</reference>
<name>A0ABP8RLN4_9PSEU</name>
<keyword evidence="2" id="KW-1185">Reference proteome</keyword>
<dbReference type="Proteomes" id="UP001501598">
    <property type="component" value="Unassembled WGS sequence"/>
</dbReference>
<sequence>MVRPTVVRAGEACTGRQGPDYAPGISADSVGALWLGSVLSPHGGRTRTHVREDHESAFFLEGDEQESVRLLPDLDALVP</sequence>
<protein>
    <submittedName>
        <fullName evidence="1">Uncharacterized protein</fullName>
    </submittedName>
</protein>
<organism evidence="1 2">
    <name type="scientific">Pseudonocardia xishanensis</name>
    <dbReference type="NCBI Taxonomy" id="630995"/>
    <lineage>
        <taxon>Bacteria</taxon>
        <taxon>Bacillati</taxon>
        <taxon>Actinomycetota</taxon>
        <taxon>Actinomycetes</taxon>
        <taxon>Pseudonocardiales</taxon>
        <taxon>Pseudonocardiaceae</taxon>
        <taxon>Pseudonocardia</taxon>
    </lineage>
</organism>
<gene>
    <name evidence="1" type="ORF">GCM10023175_15530</name>
</gene>
<evidence type="ECO:0000313" key="2">
    <source>
        <dbReference type="Proteomes" id="UP001501598"/>
    </source>
</evidence>
<comment type="caution">
    <text evidence="1">The sequence shown here is derived from an EMBL/GenBank/DDBJ whole genome shotgun (WGS) entry which is preliminary data.</text>
</comment>
<evidence type="ECO:0000313" key="1">
    <source>
        <dbReference type="EMBL" id="GAA4541515.1"/>
    </source>
</evidence>
<dbReference type="RefSeq" id="WP_345414191.1">
    <property type="nucleotide sequence ID" value="NZ_BAABGT010000024.1"/>
</dbReference>
<dbReference type="EMBL" id="BAABGT010000024">
    <property type="protein sequence ID" value="GAA4541515.1"/>
    <property type="molecule type" value="Genomic_DNA"/>
</dbReference>
<accession>A0ABP8RLN4</accession>